<accession>A0ABQ4PWM0</accession>
<reference evidence="1" key="1">
    <citation type="submission" date="2021-05" db="EMBL/GenBank/DDBJ databases">
        <authorList>
            <person name="Tanabe Y."/>
        </authorList>
    </citation>
    <scope>NUCLEOTIDE SEQUENCE</scope>
    <source>
        <strain evidence="1">BOTRYCO-1</strain>
    </source>
</reference>
<sequence>MLAKVKGAISILFVFCRFQRHRLENFDKSLSEIEGAFYSWRFELTGNPDDPMSDISIVRRWRDRKLDKRKPIPWHARPKPKRF</sequence>
<dbReference type="EMBL" id="BPFZ01000008">
    <property type="protein sequence ID" value="GIU67340.1"/>
    <property type="molecule type" value="Genomic_DNA"/>
</dbReference>
<gene>
    <name evidence="1" type="ORF">PsB1_1494</name>
</gene>
<evidence type="ECO:0000313" key="2">
    <source>
        <dbReference type="Proteomes" id="UP001161064"/>
    </source>
</evidence>
<name>A0ABQ4PWM0_9PROT</name>
<organism evidence="1 2">
    <name type="scientific">Candidatus Phycosocius spiralis</name>
    <dbReference type="NCBI Taxonomy" id="2815099"/>
    <lineage>
        <taxon>Bacteria</taxon>
        <taxon>Pseudomonadati</taxon>
        <taxon>Pseudomonadota</taxon>
        <taxon>Alphaproteobacteria</taxon>
        <taxon>Caulobacterales</taxon>
        <taxon>Caulobacterales incertae sedis</taxon>
        <taxon>Candidatus Phycosocius</taxon>
    </lineage>
</organism>
<dbReference type="Proteomes" id="UP001161064">
    <property type="component" value="Unassembled WGS sequence"/>
</dbReference>
<evidence type="ECO:0000313" key="1">
    <source>
        <dbReference type="EMBL" id="GIU67340.1"/>
    </source>
</evidence>
<keyword evidence="2" id="KW-1185">Reference proteome</keyword>
<proteinExistence type="predicted"/>
<reference evidence="1" key="2">
    <citation type="journal article" date="2023" name="ISME Commun">
        <title>Characterization of a bloom-associated alphaproteobacterial lineage, 'Candidatus Phycosocius': insights into freshwater algal-bacterial interactions.</title>
        <authorList>
            <person name="Tanabe Y."/>
            <person name="Yamaguchi H."/>
            <person name="Yoshida M."/>
            <person name="Kai A."/>
            <person name="Okazaki Y."/>
        </authorList>
    </citation>
    <scope>NUCLEOTIDE SEQUENCE</scope>
    <source>
        <strain evidence="1">BOTRYCO-1</strain>
    </source>
</reference>
<protein>
    <submittedName>
        <fullName evidence="1">Uncharacterized protein</fullName>
    </submittedName>
</protein>
<comment type="caution">
    <text evidence="1">The sequence shown here is derived from an EMBL/GenBank/DDBJ whole genome shotgun (WGS) entry which is preliminary data.</text>
</comment>